<keyword evidence="2" id="KW-0732">Signal</keyword>
<evidence type="ECO:0000256" key="2">
    <source>
        <dbReference type="SAM" id="SignalP"/>
    </source>
</evidence>
<gene>
    <name evidence="4" type="ORF">DLAC_02402</name>
</gene>
<protein>
    <submittedName>
        <fullName evidence="4">EGF-like domain-containing protein</fullName>
    </submittedName>
</protein>
<name>A0A152A4V9_TIELA</name>
<organism evidence="4 5">
    <name type="scientific">Tieghemostelium lacteum</name>
    <name type="common">Slime mold</name>
    <name type="synonym">Dictyostelium lacteum</name>
    <dbReference type="NCBI Taxonomy" id="361077"/>
    <lineage>
        <taxon>Eukaryota</taxon>
        <taxon>Amoebozoa</taxon>
        <taxon>Evosea</taxon>
        <taxon>Eumycetozoa</taxon>
        <taxon>Dictyostelia</taxon>
        <taxon>Dictyosteliales</taxon>
        <taxon>Raperosteliaceae</taxon>
        <taxon>Tieghemostelium</taxon>
    </lineage>
</organism>
<evidence type="ECO:0000259" key="3">
    <source>
        <dbReference type="PROSITE" id="PS50026"/>
    </source>
</evidence>
<comment type="caution">
    <text evidence="4">The sequence shown here is derived from an EMBL/GenBank/DDBJ whole genome shotgun (WGS) entry which is preliminary data.</text>
</comment>
<keyword evidence="1" id="KW-1015">Disulfide bond</keyword>
<keyword evidence="1" id="KW-0245">EGF-like domain</keyword>
<feature type="signal peptide" evidence="2">
    <location>
        <begin position="1"/>
        <end position="26"/>
    </location>
</feature>
<dbReference type="EMBL" id="LODT01000011">
    <property type="protein sequence ID" value="KYR01279.1"/>
    <property type="molecule type" value="Genomic_DNA"/>
</dbReference>
<dbReference type="OMA" id="NGRIMFL"/>
<dbReference type="InterPro" id="IPR000742">
    <property type="entry name" value="EGF"/>
</dbReference>
<proteinExistence type="predicted"/>
<dbReference type="PROSITE" id="PS00022">
    <property type="entry name" value="EGF_1"/>
    <property type="match status" value="1"/>
</dbReference>
<feature type="disulfide bond" evidence="1">
    <location>
        <begin position="371"/>
        <end position="388"/>
    </location>
</feature>
<feature type="chain" id="PRO_5007593526" evidence="2">
    <location>
        <begin position="27"/>
        <end position="417"/>
    </location>
</feature>
<comment type="caution">
    <text evidence="1">Lacks conserved residue(s) required for the propagation of feature annotation.</text>
</comment>
<keyword evidence="5" id="KW-1185">Reference proteome</keyword>
<dbReference type="AlphaFoldDB" id="A0A152A4V9"/>
<evidence type="ECO:0000313" key="5">
    <source>
        <dbReference type="Proteomes" id="UP000076078"/>
    </source>
</evidence>
<evidence type="ECO:0000256" key="1">
    <source>
        <dbReference type="PROSITE-ProRule" id="PRU00076"/>
    </source>
</evidence>
<dbReference type="Proteomes" id="UP000076078">
    <property type="component" value="Unassembled WGS sequence"/>
</dbReference>
<reference evidence="4 5" key="1">
    <citation type="submission" date="2015-12" db="EMBL/GenBank/DDBJ databases">
        <title>Dictyostelia acquired genes for synthesis and detection of signals that induce cell-type specialization by lateral gene transfer from prokaryotes.</title>
        <authorList>
            <person name="Gloeckner G."/>
            <person name="Schaap P."/>
        </authorList>
    </citation>
    <scope>NUCLEOTIDE SEQUENCE [LARGE SCALE GENOMIC DNA]</scope>
    <source>
        <strain evidence="4 5">TK</strain>
    </source>
</reference>
<evidence type="ECO:0000313" key="4">
    <source>
        <dbReference type="EMBL" id="KYR01279.1"/>
    </source>
</evidence>
<dbReference type="InterPro" id="IPR053369">
    <property type="entry name" value="SrfA-induced_signal"/>
</dbReference>
<dbReference type="OrthoDB" id="18757at2759"/>
<dbReference type="InParanoid" id="A0A152A4V9"/>
<dbReference type="PANTHER" id="PTHR32256">
    <property type="match status" value="1"/>
</dbReference>
<dbReference type="PROSITE" id="PS50026">
    <property type="entry name" value="EGF_3"/>
    <property type="match status" value="1"/>
</dbReference>
<accession>A0A152A4V9</accession>
<dbReference type="FunCoup" id="A0A152A4V9">
    <property type="interactions" value="564"/>
</dbReference>
<sequence>MTKKLKLNNRILVFLIFIVIVNIVNSCQDSFQCGNSPLSQCKKSINILDSIELDYVNGRIMFLAKYSNDKFPKLLSIPTNGGFVKYHYSIFGENPMMSITSLYRYLPISGTIYLNTNELLHGGPVISYYNNEDSTIGFQLGNIQPKDLQFDEENQQTFGSVDLNIIRLDSIPISPTQSIKRSAILYRGMDWETKVKFNQNNLYIRMNNTIYIGDKNCQNCSRSQLSILVSESFVIQGDLQLSTDTIFYLNRQQNSIIGYPLSGGQNSGTIILSIDDKINDFIYYDNSIYYLRKNSIYKLSLTVASIPQILYDGNKEIGDCQCSDGFSGETCLECSVFSGNNTIIWNLGSPYCIPISHQNQMPLNCFENSDCNAPFGQCFAIPGSPGICQCLNNFSGINCQSCQGTITWKDGSPYCNK</sequence>
<feature type="domain" description="EGF-like" evidence="3">
    <location>
        <begin position="361"/>
        <end position="400"/>
    </location>
</feature>
<dbReference type="PANTHER" id="PTHR32256:SF2">
    <property type="entry name" value="DUF5050 DOMAIN-CONTAINING PROTEIN-RELATED"/>
    <property type="match status" value="1"/>
</dbReference>
<feature type="disulfide bond" evidence="1">
    <location>
        <begin position="390"/>
        <end position="399"/>
    </location>
</feature>